<feature type="transmembrane region" description="Helical" evidence="9">
    <location>
        <begin position="300"/>
        <end position="324"/>
    </location>
</feature>
<keyword evidence="3" id="KW-1003">Cell membrane</keyword>
<dbReference type="Gene3D" id="1.20.1070.10">
    <property type="entry name" value="Rhodopsin 7-helix transmembrane proteins"/>
    <property type="match status" value="1"/>
</dbReference>
<dbReference type="CDD" id="cd14978">
    <property type="entry name" value="7tmA_FMRFamide_R-like"/>
    <property type="match status" value="1"/>
</dbReference>
<feature type="transmembrane region" description="Helical" evidence="9">
    <location>
        <begin position="41"/>
        <end position="65"/>
    </location>
</feature>
<dbReference type="EMBL" id="JBICBT010000783">
    <property type="protein sequence ID" value="KAL3101279.1"/>
    <property type="molecule type" value="Genomic_DNA"/>
</dbReference>
<dbReference type="InterPro" id="IPR056953">
    <property type="entry name" value="CUT_N"/>
</dbReference>
<gene>
    <name evidence="12" type="ORF">niasHT_028035</name>
</gene>
<dbReference type="Pfam" id="PF25057">
    <property type="entry name" value="CUT_N"/>
    <property type="match status" value="1"/>
</dbReference>
<proteinExistence type="predicted"/>
<organism evidence="12 13">
    <name type="scientific">Heterodera trifolii</name>
    <dbReference type="NCBI Taxonomy" id="157864"/>
    <lineage>
        <taxon>Eukaryota</taxon>
        <taxon>Metazoa</taxon>
        <taxon>Ecdysozoa</taxon>
        <taxon>Nematoda</taxon>
        <taxon>Chromadorea</taxon>
        <taxon>Rhabditida</taxon>
        <taxon>Tylenchina</taxon>
        <taxon>Tylenchomorpha</taxon>
        <taxon>Tylenchoidea</taxon>
        <taxon>Heteroderidae</taxon>
        <taxon>Heteroderinae</taxon>
        <taxon>Heterodera</taxon>
    </lineage>
</organism>
<feature type="transmembrane region" description="Helical" evidence="9">
    <location>
        <begin position="118"/>
        <end position="140"/>
    </location>
</feature>
<dbReference type="InterPro" id="IPR057475">
    <property type="entry name" value="CUT_C"/>
</dbReference>
<dbReference type="Pfam" id="PF25301">
    <property type="entry name" value="CUT_C"/>
    <property type="match status" value="1"/>
</dbReference>
<dbReference type="InterPro" id="IPR001507">
    <property type="entry name" value="ZP_dom"/>
</dbReference>
<feature type="transmembrane region" description="Helical" evidence="9">
    <location>
        <begin position="152"/>
        <end position="173"/>
    </location>
</feature>
<feature type="transmembrane region" description="Helical" evidence="9">
    <location>
        <begin position="225"/>
        <end position="244"/>
    </location>
</feature>
<reference evidence="12 13" key="1">
    <citation type="submission" date="2024-10" db="EMBL/GenBank/DDBJ databases">
        <authorList>
            <person name="Kim D."/>
        </authorList>
    </citation>
    <scope>NUCLEOTIDE SEQUENCE [LARGE SCALE GENOMIC DNA]</scope>
    <source>
        <strain evidence="12">BH-2024</strain>
    </source>
</reference>
<dbReference type="PROSITE" id="PS00237">
    <property type="entry name" value="G_PROTEIN_RECEP_F1_1"/>
    <property type="match status" value="1"/>
</dbReference>
<dbReference type="Proteomes" id="UP001620626">
    <property type="component" value="Unassembled WGS sequence"/>
</dbReference>
<comment type="subcellular location">
    <subcellularLocation>
        <location evidence="1">Cell membrane</location>
        <topology evidence="1">Single-pass type I membrane protein</topology>
    </subcellularLocation>
</comment>
<dbReference type="SMART" id="SM00241">
    <property type="entry name" value="ZP"/>
    <property type="match status" value="1"/>
</dbReference>
<evidence type="ECO:0000256" key="9">
    <source>
        <dbReference type="SAM" id="Phobius"/>
    </source>
</evidence>
<feature type="region of interest" description="Disordered" evidence="8">
    <location>
        <begin position="866"/>
        <end position="907"/>
    </location>
</feature>
<feature type="compositionally biased region" description="Basic and acidic residues" evidence="8">
    <location>
        <begin position="556"/>
        <end position="579"/>
    </location>
</feature>
<feature type="domain" description="G-protein coupled receptors family 1 profile" evidence="10">
    <location>
        <begin position="57"/>
        <end position="357"/>
    </location>
</feature>
<feature type="compositionally biased region" description="Low complexity" evidence="8">
    <location>
        <begin position="873"/>
        <end position="884"/>
    </location>
</feature>
<dbReference type="InterPro" id="IPR051962">
    <property type="entry name" value="Cuticlin"/>
</dbReference>
<evidence type="ECO:0000313" key="13">
    <source>
        <dbReference type="Proteomes" id="UP001620626"/>
    </source>
</evidence>
<feature type="region of interest" description="Disordered" evidence="8">
    <location>
        <begin position="1"/>
        <end position="24"/>
    </location>
</feature>
<dbReference type="PROSITE" id="PS50262">
    <property type="entry name" value="G_PROTEIN_RECEP_F1_2"/>
    <property type="match status" value="1"/>
</dbReference>
<feature type="domain" description="ZP" evidence="11">
    <location>
        <begin position="622"/>
        <end position="862"/>
    </location>
</feature>
<accession>A0ABD2KEC1</accession>
<evidence type="ECO:0000256" key="4">
    <source>
        <dbReference type="ARBA" id="ARBA00022692"/>
    </source>
</evidence>
<feature type="compositionally biased region" description="Basic residues" evidence="8">
    <location>
        <begin position="528"/>
        <end position="555"/>
    </location>
</feature>
<feature type="compositionally biased region" description="Basic and acidic residues" evidence="8">
    <location>
        <begin position="506"/>
        <end position="527"/>
    </location>
</feature>
<dbReference type="AlphaFoldDB" id="A0ABD2KEC1"/>
<feature type="region of interest" description="Disordered" evidence="8">
    <location>
        <begin position="1096"/>
        <end position="1124"/>
    </location>
</feature>
<dbReference type="Pfam" id="PF00001">
    <property type="entry name" value="7tm_1"/>
    <property type="match status" value="1"/>
</dbReference>
<evidence type="ECO:0000313" key="12">
    <source>
        <dbReference type="EMBL" id="KAL3101279.1"/>
    </source>
</evidence>
<feature type="transmembrane region" description="Helical" evidence="9">
    <location>
        <begin position="1054"/>
        <end position="1078"/>
    </location>
</feature>
<keyword evidence="6 9" id="KW-1133">Transmembrane helix</keyword>
<dbReference type="PROSITE" id="PS51034">
    <property type="entry name" value="ZP_2"/>
    <property type="match status" value="1"/>
</dbReference>
<dbReference type="InterPro" id="IPR017452">
    <property type="entry name" value="GPCR_Rhodpsn_7TM"/>
</dbReference>
<dbReference type="GO" id="GO:0042302">
    <property type="term" value="F:structural constituent of cuticle"/>
    <property type="evidence" value="ECO:0007669"/>
    <property type="project" value="UniProtKB-KW"/>
</dbReference>
<evidence type="ECO:0000259" key="11">
    <source>
        <dbReference type="PROSITE" id="PS51034"/>
    </source>
</evidence>
<evidence type="ECO:0000256" key="3">
    <source>
        <dbReference type="ARBA" id="ARBA00022475"/>
    </source>
</evidence>
<evidence type="ECO:0000259" key="10">
    <source>
        <dbReference type="PROSITE" id="PS50262"/>
    </source>
</evidence>
<protein>
    <recommendedName>
        <fullName evidence="14">G-protein coupled receptors family 1 profile domain-containing protein</fullName>
    </recommendedName>
</protein>
<keyword evidence="5" id="KW-0732">Signal</keyword>
<evidence type="ECO:0000256" key="8">
    <source>
        <dbReference type="SAM" id="MobiDB-lite"/>
    </source>
</evidence>
<keyword evidence="13" id="KW-1185">Reference proteome</keyword>
<feature type="compositionally biased region" description="Polar residues" evidence="8">
    <location>
        <begin position="1"/>
        <end position="10"/>
    </location>
</feature>
<dbReference type="PANTHER" id="PTHR22907:SF57">
    <property type="entry name" value="CUTICLIN-4"/>
    <property type="match status" value="1"/>
</dbReference>
<evidence type="ECO:0000256" key="5">
    <source>
        <dbReference type="ARBA" id="ARBA00022729"/>
    </source>
</evidence>
<evidence type="ECO:0000256" key="7">
    <source>
        <dbReference type="ARBA" id="ARBA00023136"/>
    </source>
</evidence>
<dbReference type="PANTHER" id="PTHR22907">
    <property type="entry name" value="GH04558P"/>
    <property type="match status" value="1"/>
</dbReference>
<dbReference type="SUPFAM" id="SSF81321">
    <property type="entry name" value="Family A G protein-coupled receptor-like"/>
    <property type="match status" value="1"/>
</dbReference>
<sequence>MDDSFPNSSVFRPPSPVSDRFCRPDDGTTSLPDPALTSLKSTFRCIMVAISLIGVAGNVLNLVTLRSPSLRNVPFMFIRALALFDLISLAAILLHFLLDSVHINANPVVFYEVWVQDVLINSFLVAGLYCAVLLTIERYLLIRKPFTTGGRLLSFESTVLVKICFALLLAIFLHSPMALQNKAKCTRMEAGKCAGHWAKGNNVELLCHQPAWALFNYYKMGRECLRFFCVLLLIVLNAKVARSLQVAKRNRRLLIKRVSMPPEPQQQQHTQLLATPTNGDLKGAKREMNSLMRSFTEKKLTALMVAICVIFAFGNIPQMVVMVVQNESLEHSYNFQVFRQLANTAEVLNHCLNFFIFCMASSEYCRAFLSLSPVRCLLRHFPLCASLANARLNGHFEATALTTAINESAASNSAHFGAQQQSFKSAKTTAENGQIARENLKKRTNPKGTQGEGTARGIATGNSPKSGDSAGGKMPVPMNAGNKGKGGREEDEGKANEGKAAGKGRKREEKKVKRGKGKEEEGKERKGKERKGKERKGKERKGKERKGKERKGKERKGKERKEKKGKERKGKEREGEEERKERQMASFFPFFVVLLIARIFYSVSLQQNAKDENGIFADPFVHCGIDSLLLDIRTQRPFSGRVFVKGFSRQSECQFLGNGTTTAIKFGVQFDRCGLRRSREVSGVSVAAVVVVSFHPLLITKLDRAFRLNCFYSESHKMVAQQLEVGQLSTSASIQGQHTMPSCRYDILWINANGQPIRFVKIGDTVYHRWSCLPETPTYCMRVHSCTVSDGQGGEAVEVLDKRGCAVDGLLIKDLDYLGDLSAGQSASVFKFADKPTLHFNCQIELTQHDSSGNCSVNRPKCISEEKLPKMQNNSAENSEEANAVDPNWGDDENYGANRPPAEQSPFTTRWNFASGLFVPGIATEKALGAAQFRLMPNKTKEWASEETLGQTQVKPSRQSREFESVVPNKRQETVDDDLAEQQQNGLDAMRARRELGLRRVADFDLPERSLVVIDVDEHSVAQQQPLPWHLLNASAFGGTKGERCHVQLEHKALSWHILLAILFLLLSFLTFLLWTNLMGQNWRRKMKYIVNGTVGRRRKKDKSAEKEKEKQRETKGERSEERI</sequence>
<evidence type="ECO:0008006" key="14">
    <source>
        <dbReference type="Google" id="ProtNLM"/>
    </source>
</evidence>
<feature type="compositionally biased region" description="Basic and acidic residues" evidence="8">
    <location>
        <begin position="959"/>
        <end position="974"/>
    </location>
</feature>
<dbReference type="InterPro" id="IPR000276">
    <property type="entry name" value="GPCR_Rhodpsn"/>
</dbReference>
<feature type="compositionally biased region" description="Basic and acidic residues" evidence="8">
    <location>
        <begin position="1103"/>
        <end position="1124"/>
    </location>
</feature>
<feature type="compositionally biased region" description="Polar residues" evidence="8">
    <location>
        <begin position="416"/>
        <end position="432"/>
    </location>
</feature>
<feature type="transmembrane region" description="Helical" evidence="9">
    <location>
        <begin position="77"/>
        <end position="98"/>
    </location>
</feature>
<evidence type="ECO:0000256" key="6">
    <source>
        <dbReference type="ARBA" id="ARBA00022989"/>
    </source>
</evidence>
<name>A0ABD2KEC1_9BILA</name>
<feature type="compositionally biased region" description="Polar residues" evidence="8">
    <location>
        <begin position="948"/>
        <end position="957"/>
    </location>
</feature>
<evidence type="ECO:0000256" key="2">
    <source>
        <dbReference type="ARBA" id="ARBA00022460"/>
    </source>
</evidence>
<feature type="region of interest" description="Disordered" evidence="8">
    <location>
        <begin position="416"/>
        <end position="579"/>
    </location>
</feature>
<feature type="region of interest" description="Disordered" evidence="8">
    <location>
        <begin position="944"/>
        <end position="981"/>
    </location>
</feature>
<keyword evidence="4 9" id="KW-0812">Transmembrane</keyword>
<comment type="caution">
    <text evidence="12">The sequence shown here is derived from an EMBL/GenBank/DDBJ whole genome shotgun (WGS) entry which is preliminary data.</text>
</comment>
<feature type="compositionally biased region" description="Basic and acidic residues" evidence="8">
    <location>
        <begin position="486"/>
        <end position="497"/>
    </location>
</feature>
<keyword evidence="2" id="KW-0193">Cuticle</keyword>
<evidence type="ECO:0000256" key="1">
    <source>
        <dbReference type="ARBA" id="ARBA00004251"/>
    </source>
</evidence>
<keyword evidence="7 9" id="KW-0472">Membrane</keyword>
<dbReference type="GO" id="GO:0005886">
    <property type="term" value="C:plasma membrane"/>
    <property type="evidence" value="ECO:0007669"/>
    <property type="project" value="UniProtKB-SubCell"/>
</dbReference>